<organism evidence="2 3">
    <name type="scientific">Meganyctiphanes norvegica</name>
    <name type="common">Northern krill</name>
    <name type="synonym">Thysanopoda norvegica</name>
    <dbReference type="NCBI Taxonomy" id="48144"/>
    <lineage>
        <taxon>Eukaryota</taxon>
        <taxon>Metazoa</taxon>
        <taxon>Ecdysozoa</taxon>
        <taxon>Arthropoda</taxon>
        <taxon>Crustacea</taxon>
        <taxon>Multicrustacea</taxon>
        <taxon>Malacostraca</taxon>
        <taxon>Eumalacostraca</taxon>
        <taxon>Eucarida</taxon>
        <taxon>Euphausiacea</taxon>
        <taxon>Euphausiidae</taxon>
        <taxon>Meganyctiphanes</taxon>
    </lineage>
</organism>
<evidence type="ECO:0000259" key="1">
    <source>
        <dbReference type="SMART" id="SM00198"/>
    </source>
</evidence>
<comment type="caution">
    <text evidence="2">The sequence shown here is derived from an EMBL/GenBank/DDBJ whole genome shotgun (WGS) entry which is preliminary data.</text>
</comment>
<gene>
    <name evidence="2" type="ORF">MNOR_LOCUS16991</name>
</gene>
<dbReference type="PANTHER" id="PTHR10334">
    <property type="entry name" value="CYSTEINE-RICH SECRETORY PROTEIN-RELATED"/>
    <property type="match status" value="1"/>
</dbReference>
<dbReference type="SUPFAM" id="SSF55797">
    <property type="entry name" value="PR-1-like"/>
    <property type="match status" value="1"/>
</dbReference>
<dbReference type="PROSITE" id="PS01009">
    <property type="entry name" value="CRISP_1"/>
    <property type="match status" value="1"/>
</dbReference>
<dbReference type="PROSITE" id="PS01010">
    <property type="entry name" value="CRISP_2"/>
    <property type="match status" value="1"/>
</dbReference>
<proteinExistence type="predicted"/>
<feature type="domain" description="SCP" evidence="1">
    <location>
        <begin position="1"/>
        <end position="131"/>
    </location>
</feature>
<dbReference type="AlphaFoldDB" id="A0AAV2QX25"/>
<dbReference type="GO" id="GO:0005576">
    <property type="term" value="C:extracellular region"/>
    <property type="evidence" value="ECO:0007669"/>
    <property type="project" value="InterPro"/>
</dbReference>
<sequence length="159" mass="17219">MRELTWNAQLAEVAQAWAEQCTQGHDSYDNRKICEPDYTVGQNIYFAWGHSPTQQLKESIDAWYGEVKDMPKSTVNSFTSAGAPGVIGHYTQVVWAVTYEVGCGAIHYANNGYPESKIYVCNYGPAGNFLNQPVYESGAAASNCPAGTSASTAYPGLCA</sequence>
<dbReference type="InterPro" id="IPR001283">
    <property type="entry name" value="CRISP-related"/>
</dbReference>
<reference evidence="2 3" key="1">
    <citation type="submission" date="2024-05" db="EMBL/GenBank/DDBJ databases">
        <authorList>
            <person name="Wallberg A."/>
        </authorList>
    </citation>
    <scope>NUCLEOTIDE SEQUENCE [LARGE SCALE GENOMIC DNA]</scope>
</reference>
<dbReference type="PRINTS" id="PR00837">
    <property type="entry name" value="V5TPXLIKE"/>
</dbReference>
<dbReference type="Gene3D" id="3.40.33.10">
    <property type="entry name" value="CAP"/>
    <property type="match status" value="1"/>
</dbReference>
<dbReference type="SMART" id="SM00198">
    <property type="entry name" value="SCP"/>
    <property type="match status" value="1"/>
</dbReference>
<dbReference type="InterPro" id="IPR014044">
    <property type="entry name" value="CAP_dom"/>
</dbReference>
<dbReference type="InterPro" id="IPR018244">
    <property type="entry name" value="Allrgn_V5/Tpx1_CS"/>
</dbReference>
<evidence type="ECO:0000313" key="2">
    <source>
        <dbReference type="EMBL" id="CAL4101369.1"/>
    </source>
</evidence>
<keyword evidence="3" id="KW-1185">Reference proteome</keyword>
<protein>
    <recommendedName>
        <fullName evidence="1">SCP domain-containing protein</fullName>
    </recommendedName>
</protein>
<dbReference type="Pfam" id="PF00188">
    <property type="entry name" value="CAP"/>
    <property type="match status" value="1"/>
</dbReference>
<name>A0AAV2QX25_MEGNR</name>
<dbReference type="Proteomes" id="UP001497623">
    <property type="component" value="Unassembled WGS sequence"/>
</dbReference>
<dbReference type="PRINTS" id="PR00838">
    <property type="entry name" value="V5ALLERGEN"/>
</dbReference>
<dbReference type="EMBL" id="CAXKWB010011434">
    <property type="protein sequence ID" value="CAL4101369.1"/>
    <property type="molecule type" value="Genomic_DNA"/>
</dbReference>
<dbReference type="InterPro" id="IPR002413">
    <property type="entry name" value="V5_allergen-like"/>
</dbReference>
<dbReference type="InterPro" id="IPR035940">
    <property type="entry name" value="CAP_sf"/>
</dbReference>
<evidence type="ECO:0000313" key="3">
    <source>
        <dbReference type="Proteomes" id="UP001497623"/>
    </source>
</evidence>
<accession>A0AAV2QX25</accession>